<dbReference type="Gene3D" id="3.40.50.720">
    <property type="entry name" value="NAD(P)-binding Rossmann-like Domain"/>
    <property type="match status" value="2"/>
</dbReference>
<dbReference type="PANTHER" id="PTHR43333">
    <property type="entry name" value="2-HACID_DH_C DOMAIN-CONTAINING PROTEIN"/>
    <property type="match status" value="1"/>
</dbReference>
<dbReference type="InterPro" id="IPR006140">
    <property type="entry name" value="D-isomer_DH_NAD-bd"/>
</dbReference>
<gene>
    <name evidence="4" type="ORF">EVJ58_g46</name>
</gene>
<dbReference type="SUPFAM" id="SSF51735">
    <property type="entry name" value="NAD(P)-binding Rossmann-fold domains"/>
    <property type="match status" value="1"/>
</dbReference>
<dbReference type="InterPro" id="IPR036291">
    <property type="entry name" value="NAD(P)-bd_dom_sf"/>
</dbReference>
<sequence length="389" mass="42285">MSSILHTVSSTIQSLSAGAWRPQSNNAPPNGALSSATMSSNALFERILVLNVPLPDAHRALLAEHSKNITHIPSARTPGSVPDEAYRKADVIYGFPIGLESWAQVPSLKFVQLDSAGADSVVRGKMWHEERAEKVVMATVAGIHMAPISQHFIMTTLALFHHLQEQILVAQVDKRWGKDTEFGGQLFVQELKGKTVGVLGYGHIGRECARLSAAFGAKVLAATSDGQQKPQTGYVEDGMGDPDGNIPEAWYSTKDEEAFKEFLSKCDVLLLALPSTGATHHILSSATIGYLPSHAIIVNIGRGDAVDTDALLEALDEKKLAGAALDVVEGEPLADGHPLFGRKDVLITPHLSGRTTMYLERSIHIFAENLRRLREGQQVWNQVDYKRGY</sequence>
<keyword evidence="2" id="KW-0520">NAD</keyword>
<evidence type="ECO:0000313" key="4">
    <source>
        <dbReference type="EMBL" id="TFY70108.1"/>
    </source>
</evidence>
<feature type="domain" description="D-isomer specific 2-hydroxyacid dehydrogenase NAD-binding" evidence="3">
    <location>
        <begin position="169"/>
        <end position="352"/>
    </location>
</feature>
<dbReference type="Pfam" id="PF02826">
    <property type="entry name" value="2-Hacid_dh_C"/>
    <property type="match status" value="1"/>
</dbReference>
<evidence type="ECO:0000256" key="2">
    <source>
        <dbReference type="ARBA" id="ARBA00023027"/>
    </source>
</evidence>
<accession>A0A4Y9Z8F5</accession>
<evidence type="ECO:0000256" key="1">
    <source>
        <dbReference type="ARBA" id="ARBA00023002"/>
    </source>
</evidence>
<comment type="caution">
    <text evidence="4">The sequence shown here is derived from an EMBL/GenBank/DDBJ whole genome shotgun (WGS) entry which is preliminary data.</text>
</comment>
<dbReference type="Proteomes" id="UP000298390">
    <property type="component" value="Unassembled WGS sequence"/>
</dbReference>
<evidence type="ECO:0000313" key="5">
    <source>
        <dbReference type="Proteomes" id="UP000298390"/>
    </source>
</evidence>
<dbReference type="SUPFAM" id="SSF52283">
    <property type="entry name" value="Formate/glycerate dehydrogenase catalytic domain-like"/>
    <property type="match status" value="1"/>
</dbReference>
<protein>
    <recommendedName>
        <fullName evidence="3">D-isomer specific 2-hydroxyacid dehydrogenase NAD-binding domain-containing protein</fullName>
    </recommendedName>
</protein>
<evidence type="ECO:0000259" key="3">
    <source>
        <dbReference type="Pfam" id="PF02826"/>
    </source>
</evidence>
<name>A0A4Y9Z8F5_9APHY</name>
<reference evidence="4 5" key="1">
    <citation type="submission" date="2019-01" db="EMBL/GenBank/DDBJ databases">
        <title>Genome sequencing of the rare red list fungi Fomitopsis rosea.</title>
        <authorList>
            <person name="Buettner E."/>
            <person name="Kellner H."/>
        </authorList>
    </citation>
    <scope>NUCLEOTIDE SEQUENCE [LARGE SCALE GENOMIC DNA]</scope>
    <source>
        <strain evidence="4 5">DSM 105464</strain>
    </source>
</reference>
<dbReference type="GO" id="GO:0016491">
    <property type="term" value="F:oxidoreductase activity"/>
    <property type="evidence" value="ECO:0007669"/>
    <property type="project" value="UniProtKB-KW"/>
</dbReference>
<dbReference type="EMBL" id="SEKV01000001">
    <property type="protein sequence ID" value="TFY70108.1"/>
    <property type="molecule type" value="Genomic_DNA"/>
</dbReference>
<organism evidence="4 5">
    <name type="scientific">Rhodofomes roseus</name>
    <dbReference type="NCBI Taxonomy" id="34475"/>
    <lineage>
        <taxon>Eukaryota</taxon>
        <taxon>Fungi</taxon>
        <taxon>Dikarya</taxon>
        <taxon>Basidiomycota</taxon>
        <taxon>Agaricomycotina</taxon>
        <taxon>Agaricomycetes</taxon>
        <taxon>Polyporales</taxon>
        <taxon>Rhodofomes</taxon>
    </lineage>
</organism>
<dbReference type="AlphaFoldDB" id="A0A4Y9Z8F5"/>
<dbReference type="GO" id="GO:0051287">
    <property type="term" value="F:NAD binding"/>
    <property type="evidence" value="ECO:0007669"/>
    <property type="project" value="InterPro"/>
</dbReference>
<dbReference type="STRING" id="34475.A0A4Y9Z8F5"/>
<proteinExistence type="predicted"/>
<keyword evidence="1" id="KW-0560">Oxidoreductase</keyword>
<dbReference type="PANTHER" id="PTHR43333:SF1">
    <property type="entry name" value="D-ISOMER SPECIFIC 2-HYDROXYACID DEHYDROGENASE NAD-BINDING DOMAIN-CONTAINING PROTEIN"/>
    <property type="match status" value="1"/>
</dbReference>